<dbReference type="EMBL" id="GBRH01241950">
    <property type="protein sequence ID" value="JAD55945.1"/>
    <property type="molecule type" value="Transcribed_RNA"/>
</dbReference>
<evidence type="ECO:0000313" key="1">
    <source>
        <dbReference type="EMBL" id="JAD55945.1"/>
    </source>
</evidence>
<dbReference type="AlphaFoldDB" id="A0A0A9B437"/>
<proteinExistence type="predicted"/>
<reference evidence="1" key="2">
    <citation type="journal article" date="2015" name="Data Brief">
        <title>Shoot transcriptome of the giant reed, Arundo donax.</title>
        <authorList>
            <person name="Barrero R.A."/>
            <person name="Guerrero F.D."/>
            <person name="Moolhuijzen P."/>
            <person name="Goolsby J.A."/>
            <person name="Tidwell J."/>
            <person name="Bellgard S.E."/>
            <person name="Bellgard M.I."/>
        </authorList>
    </citation>
    <scope>NUCLEOTIDE SEQUENCE</scope>
    <source>
        <tissue evidence="1">Shoot tissue taken approximately 20 cm above the soil surface</tissue>
    </source>
</reference>
<sequence>MRLALEVAEEAMKQYSGQWLQMGSSTS</sequence>
<name>A0A0A9B437_ARUDO</name>
<reference evidence="1" key="1">
    <citation type="submission" date="2014-09" db="EMBL/GenBank/DDBJ databases">
        <authorList>
            <person name="Magalhaes I.L.F."/>
            <person name="Oliveira U."/>
            <person name="Santos F.R."/>
            <person name="Vidigal T.H.D.A."/>
            <person name="Brescovit A.D."/>
            <person name="Santos A.J."/>
        </authorList>
    </citation>
    <scope>NUCLEOTIDE SEQUENCE</scope>
    <source>
        <tissue evidence="1">Shoot tissue taken approximately 20 cm above the soil surface</tissue>
    </source>
</reference>
<protein>
    <submittedName>
        <fullName evidence="1">Uncharacterized protein</fullName>
    </submittedName>
</protein>
<organism evidence="1">
    <name type="scientific">Arundo donax</name>
    <name type="common">Giant reed</name>
    <name type="synonym">Donax arundinaceus</name>
    <dbReference type="NCBI Taxonomy" id="35708"/>
    <lineage>
        <taxon>Eukaryota</taxon>
        <taxon>Viridiplantae</taxon>
        <taxon>Streptophyta</taxon>
        <taxon>Embryophyta</taxon>
        <taxon>Tracheophyta</taxon>
        <taxon>Spermatophyta</taxon>
        <taxon>Magnoliopsida</taxon>
        <taxon>Liliopsida</taxon>
        <taxon>Poales</taxon>
        <taxon>Poaceae</taxon>
        <taxon>PACMAD clade</taxon>
        <taxon>Arundinoideae</taxon>
        <taxon>Arundineae</taxon>
        <taxon>Arundo</taxon>
    </lineage>
</organism>
<accession>A0A0A9B437</accession>